<sequence>MKTIDYKYFITLILLGVLFGNTSKAQFAELNPAPPQNDIHSYFRLPISNTSGTFEEGSARFNPVKKCVEFYDGTRWNCSESRAINTNKLHVSESFTDANTHLKSISLSDGKIVSFYMAHTGDSLRVFGQNLKMLHSNTSVLIAAADADGHYLWHAETSIYYQDIFDIEPDHAGNLFLSFISNSPFFYQGTLVDSYSNDNCIVLKINGNGILAGIREVAQGYFPLDLCVSQNNKLYVLFKFTGPFVFAGTTIQPTTTSNVFLARYSSSLLLEQYDFFESTDYLSVNSIVSTPGSLYLGGQVGGTLKKGGSVLTSTGLGLYAFVLKLNENAATQWIKIAEQDPGGQSDLRSLVFLDNKLYALIGCPHDFGFRNSANQLVNFQLDGYEYMAIFRFTVDGFAEDYCRFTGNINYNPYLYDNGSQLVAGSGNKLFYQSEVMGAGISFNHLTISALPGNRQIYKINPNLELEDHWVLSGASSPSIFQSGEADLMAVFNYSNVEINKAKFTKLLTNQSETYYFLLK</sequence>
<gene>
    <name evidence="1" type="ORF">AFM12_14665</name>
</gene>
<dbReference type="EMBL" id="LGTQ01000011">
    <property type="protein sequence ID" value="KPM47394.1"/>
    <property type="molecule type" value="Genomic_DNA"/>
</dbReference>
<name>A0A0P7C241_9BACT</name>
<dbReference type="AlphaFoldDB" id="A0A0P7C241"/>
<keyword evidence="2" id="KW-1185">Reference proteome</keyword>
<dbReference type="Proteomes" id="UP000050454">
    <property type="component" value="Unassembled WGS sequence"/>
</dbReference>
<protein>
    <submittedName>
        <fullName evidence="1">Uncharacterized protein</fullName>
    </submittedName>
</protein>
<dbReference type="STRING" id="1605367.AFM12_14665"/>
<evidence type="ECO:0000313" key="2">
    <source>
        <dbReference type="Proteomes" id="UP000050454"/>
    </source>
</evidence>
<organism evidence="1 2">
    <name type="scientific">Jiulongibacter sediminis</name>
    <dbReference type="NCBI Taxonomy" id="1605367"/>
    <lineage>
        <taxon>Bacteria</taxon>
        <taxon>Pseudomonadati</taxon>
        <taxon>Bacteroidota</taxon>
        <taxon>Cytophagia</taxon>
        <taxon>Cytophagales</taxon>
        <taxon>Leadbetterellaceae</taxon>
        <taxon>Jiulongibacter</taxon>
    </lineage>
</organism>
<reference evidence="1 2" key="1">
    <citation type="submission" date="2015-07" db="EMBL/GenBank/DDBJ databases">
        <title>The draft genome sequence of Leadbetterella sp. JN14-9.</title>
        <authorList>
            <person name="Liu Y."/>
            <person name="Du J."/>
            <person name="Shao Z."/>
        </authorList>
    </citation>
    <scope>NUCLEOTIDE SEQUENCE [LARGE SCALE GENOMIC DNA]</scope>
    <source>
        <strain evidence="1 2">JN14-9</strain>
    </source>
</reference>
<comment type="caution">
    <text evidence="1">The sequence shown here is derived from an EMBL/GenBank/DDBJ whole genome shotgun (WGS) entry which is preliminary data.</text>
</comment>
<evidence type="ECO:0000313" key="1">
    <source>
        <dbReference type="EMBL" id="KPM47394.1"/>
    </source>
</evidence>
<dbReference type="RefSeq" id="WP_055149567.1">
    <property type="nucleotide sequence ID" value="NZ_JXSZ01000011.1"/>
</dbReference>
<accession>A0A0P7C241</accession>
<proteinExistence type="predicted"/>